<accession>A0A6H1ZFL0</accession>
<gene>
    <name evidence="1" type="ORF">TM448A00520_0015</name>
    <name evidence="2" type="ORF">TM448B00218_0024</name>
</gene>
<proteinExistence type="predicted"/>
<dbReference type="AlphaFoldDB" id="A0A6H1ZFL0"/>
<reference evidence="1" key="1">
    <citation type="submission" date="2020-03" db="EMBL/GenBank/DDBJ databases">
        <title>The deep terrestrial virosphere.</title>
        <authorList>
            <person name="Holmfeldt K."/>
            <person name="Nilsson E."/>
            <person name="Simone D."/>
            <person name="Lopez-Fernandez M."/>
            <person name="Wu X."/>
            <person name="de Brujin I."/>
            <person name="Lundin D."/>
            <person name="Andersson A."/>
            <person name="Bertilsson S."/>
            <person name="Dopson M."/>
        </authorList>
    </citation>
    <scope>NUCLEOTIDE SEQUENCE</scope>
    <source>
        <strain evidence="1">TM448A00520</strain>
        <strain evidence="2">TM448B00218</strain>
    </source>
</reference>
<protein>
    <submittedName>
        <fullName evidence="1">Uncharacterized protein</fullName>
    </submittedName>
</protein>
<evidence type="ECO:0000313" key="1">
    <source>
        <dbReference type="EMBL" id="QJA46706.1"/>
    </source>
</evidence>
<dbReference type="EMBL" id="MT144019">
    <property type="protein sequence ID" value="QJA46706.1"/>
    <property type="molecule type" value="Genomic_DNA"/>
</dbReference>
<sequence length="60" mass="7312">MPRNLENLYIPANRAGNDVYRENFDKIEWDVKYPEEVKQESFERQLRREMKKGKVLGHFV</sequence>
<dbReference type="EMBL" id="MT144600">
    <property type="protein sequence ID" value="QJH94381.1"/>
    <property type="molecule type" value="Genomic_DNA"/>
</dbReference>
<organism evidence="1">
    <name type="scientific">viral metagenome</name>
    <dbReference type="NCBI Taxonomy" id="1070528"/>
    <lineage>
        <taxon>unclassified sequences</taxon>
        <taxon>metagenomes</taxon>
        <taxon>organismal metagenomes</taxon>
    </lineage>
</organism>
<evidence type="ECO:0000313" key="2">
    <source>
        <dbReference type="EMBL" id="QJH94381.1"/>
    </source>
</evidence>
<name>A0A6H1ZFL0_9ZZZZ</name>